<gene>
    <name evidence="1" type="ORF">SAMN05428998_10525</name>
</gene>
<dbReference type="STRING" id="560819.SAMN05428998_10525"/>
<dbReference type="Proteomes" id="UP000192917">
    <property type="component" value="Unassembled WGS sequence"/>
</dbReference>
<dbReference type="EMBL" id="FWZX01000005">
    <property type="protein sequence ID" value="SMF11650.1"/>
    <property type="molecule type" value="Genomic_DNA"/>
</dbReference>
<keyword evidence="2" id="KW-1185">Reference proteome</keyword>
<dbReference type="AlphaFoldDB" id="A0A1Y6BPK3"/>
<accession>A0A1Y6BPK3</accession>
<name>A0A1Y6BPK3_9PROT</name>
<evidence type="ECO:0000313" key="1">
    <source>
        <dbReference type="EMBL" id="SMF11650.1"/>
    </source>
</evidence>
<sequence length="283" mass="31256">MVDIYRTIQLNRANLGAVNIGLAVQALWPNTLGGTIMQRSRGQAQYVHHGNYVYDDEVVGYLYSVLRANGWKWAPSVEGANGGAVLDFEQDAGECRYVSAALELLFYAPAPYGFQLPQGNVQTVQYNGANEAGFMAVHDPARAFGLGYNVISTTSRNLLPGYYLWANHWVTHWAGDYYDANYNRIYAALPAMAAIQMASVTPKSRDDGSYLIVVDTVDLSHTANAALDGLYVKTQGNDYARQVIDRARQQNSTTYGAELRSVPFVGPFPRPYRDDGDYTIPLS</sequence>
<evidence type="ECO:0000313" key="2">
    <source>
        <dbReference type="Proteomes" id="UP000192917"/>
    </source>
</evidence>
<proteinExistence type="predicted"/>
<organism evidence="1 2">
    <name type="scientific">Tistlia consotensis USBA 355</name>
    <dbReference type="NCBI Taxonomy" id="560819"/>
    <lineage>
        <taxon>Bacteria</taxon>
        <taxon>Pseudomonadati</taxon>
        <taxon>Pseudomonadota</taxon>
        <taxon>Alphaproteobacteria</taxon>
        <taxon>Rhodospirillales</taxon>
        <taxon>Rhodovibrionaceae</taxon>
        <taxon>Tistlia</taxon>
    </lineage>
</organism>
<reference evidence="1 2" key="1">
    <citation type="submission" date="2017-04" db="EMBL/GenBank/DDBJ databases">
        <authorList>
            <person name="Afonso C.L."/>
            <person name="Miller P.J."/>
            <person name="Scott M.A."/>
            <person name="Spackman E."/>
            <person name="Goraichik I."/>
            <person name="Dimitrov K.M."/>
            <person name="Suarez D.L."/>
            <person name="Swayne D.E."/>
        </authorList>
    </citation>
    <scope>NUCLEOTIDE SEQUENCE [LARGE SCALE GENOMIC DNA]</scope>
    <source>
        <strain evidence="1 2">USBA 355</strain>
    </source>
</reference>
<protein>
    <submittedName>
        <fullName evidence="1">Uncharacterized protein</fullName>
    </submittedName>
</protein>
<dbReference type="RefSeq" id="WP_085122049.1">
    <property type="nucleotide sequence ID" value="NZ_FWZX01000005.1"/>
</dbReference>